<comment type="caution">
    <text evidence="2">The sequence shown here is derived from an EMBL/GenBank/DDBJ whole genome shotgun (WGS) entry which is preliminary data.</text>
</comment>
<proteinExistence type="predicted"/>
<evidence type="ECO:0008006" key="4">
    <source>
        <dbReference type="Google" id="ProtNLM"/>
    </source>
</evidence>
<protein>
    <recommendedName>
        <fullName evidence="4">CCHC-type domain-containing protein</fullName>
    </recommendedName>
</protein>
<feature type="compositionally biased region" description="Low complexity" evidence="1">
    <location>
        <begin position="321"/>
        <end position="331"/>
    </location>
</feature>
<dbReference type="EMBL" id="QXFU01000022">
    <property type="protein sequence ID" value="KAE9047724.1"/>
    <property type="molecule type" value="Genomic_DNA"/>
</dbReference>
<feature type="region of interest" description="Disordered" evidence="1">
    <location>
        <begin position="196"/>
        <end position="227"/>
    </location>
</feature>
<dbReference type="Proteomes" id="UP000435112">
    <property type="component" value="Unassembled WGS sequence"/>
</dbReference>
<feature type="compositionally biased region" description="Basic and acidic residues" evidence="1">
    <location>
        <begin position="300"/>
        <end position="319"/>
    </location>
</feature>
<sequence>MDATECFVFDGKNDFGLWRERVESQLISRGLLGHVLVRGYNGTQSFTHNGKHIQPNARQALSDAEVLKEENEAVSCLRRFLHPTVETQIAKLNAYDRWATLKVLYGCGGNAKINEMYRALDRMKFGDTKAESIDRFTTRWKMTLQQFEQATGSEFSDSLKSAMLEDALPTSWRPLVAGWQGARPITPFNELLGNVLAEDKRSTTRPREERAKSRPTSPARVPSERTRQSDGAEKCYYCLRSNHSFRQCRYLQKDIEKGSTHNPRASYSCVVAQDRTPQMVEALEAFVAERTTHSAYGPPGDRKRGREDDDGRDGYERRSQSRSAFQRSQSTARRRSPSRGGRPALPQNGFRDDRAGRSRSVYRDDRAGRSHSVYRGDRMERSHSVYRGDRAGRSHSVYRGDRAERSQSSFRDDGTDRSRSRSSMRGESNFCFPPQGRSFERGLGS</sequence>
<accession>A0A6A3NWY3</accession>
<organism evidence="2 3">
    <name type="scientific">Phytophthora rubi</name>
    <dbReference type="NCBI Taxonomy" id="129364"/>
    <lineage>
        <taxon>Eukaryota</taxon>
        <taxon>Sar</taxon>
        <taxon>Stramenopiles</taxon>
        <taxon>Oomycota</taxon>
        <taxon>Peronosporomycetes</taxon>
        <taxon>Peronosporales</taxon>
        <taxon>Peronosporaceae</taxon>
        <taxon>Phytophthora</taxon>
    </lineage>
</organism>
<feature type="compositionally biased region" description="Basic and acidic residues" evidence="1">
    <location>
        <begin position="350"/>
        <end position="419"/>
    </location>
</feature>
<evidence type="ECO:0000313" key="2">
    <source>
        <dbReference type="EMBL" id="KAE9047724.1"/>
    </source>
</evidence>
<feature type="region of interest" description="Disordered" evidence="1">
    <location>
        <begin position="290"/>
        <end position="445"/>
    </location>
</feature>
<reference evidence="2 3" key="1">
    <citation type="submission" date="2018-09" db="EMBL/GenBank/DDBJ databases">
        <title>Genomic investigation of the strawberry pathogen Phytophthora fragariae indicates pathogenicity is determined by transcriptional variation in three key races.</title>
        <authorList>
            <person name="Adams T.M."/>
            <person name="Armitage A.D."/>
            <person name="Sobczyk M.K."/>
            <person name="Bates H.J."/>
            <person name="Dunwell J.M."/>
            <person name="Nellist C.F."/>
            <person name="Harrison R.J."/>
        </authorList>
    </citation>
    <scope>NUCLEOTIDE SEQUENCE [LARGE SCALE GENOMIC DNA]</scope>
    <source>
        <strain evidence="2 3">SCRP324</strain>
    </source>
</reference>
<feature type="compositionally biased region" description="Basic and acidic residues" evidence="1">
    <location>
        <begin position="197"/>
        <end position="212"/>
    </location>
</feature>
<name>A0A6A3NWY3_9STRA</name>
<evidence type="ECO:0000256" key="1">
    <source>
        <dbReference type="SAM" id="MobiDB-lite"/>
    </source>
</evidence>
<dbReference type="AlphaFoldDB" id="A0A6A3NWY3"/>
<gene>
    <name evidence="2" type="ORF">PR002_g873</name>
</gene>
<evidence type="ECO:0000313" key="3">
    <source>
        <dbReference type="Proteomes" id="UP000435112"/>
    </source>
</evidence>
<dbReference type="Pfam" id="PF14223">
    <property type="entry name" value="Retrotran_gag_2"/>
    <property type="match status" value="1"/>
</dbReference>
<dbReference type="OrthoDB" id="126941at2759"/>